<evidence type="ECO:0008006" key="3">
    <source>
        <dbReference type="Google" id="ProtNLM"/>
    </source>
</evidence>
<proteinExistence type="predicted"/>
<dbReference type="Gene3D" id="2.40.320.10">
    <property type="entry name" value="Hypothetical Protein Pfu-838710-001"/>
    <property type="match status" value="1"/>
</dbReference>
<dbReference type="InterPro" id="IPR033469">
    <property type="entry name" value="CYTH-like_dom_sf"/>
</dbReference>
<protein>
    <recommendedName>
        <fullName evidence="3">CYTH domain-containing protein</fullName>
    </recommendedName>
</protein>
<evidence type="ECO:0000313" key="1">
    <source>
        <dbReference type="EMBL" id="MBI0311659.1"/>
    </source>
</evidence>
<sequence length="190" mass="20606">MTERAGGVQGEVVSQGKYARVERERRFLLAGPPAPSSVTVTRVITDRYLVGTRLRLRRAERPDIGGCELKLTQKVPADRPGAVQGLITNTYLSEAEYDVLASLPAAVLSKTRFSVPPLGVDVFDGPLEGLVLGEAEFTSDEEALAFVPPPECVAEVTDDVRFTGGRLVGVSRRELLAWLAEYGIRPEAPQ</sequence>
<name>A0ABS0R2Q3_9ACTN</name>
<dbReference type="Proteomes" id="UP000638849">
    <property type="component" value="Unassembled WGS sequence"/>
</dbReference>
<evidence type="ECO:0000313" key="2">
    <source>
        <dbReference type="Proteomes" id="UP000638849"/>
    </source>
</evidence>
<gene>
    <name evidence="1" type="ORF">JBF12_01125</name>
</gene>
<keyword evidence="2" id="KW-1185">Reference proteome</keyword>
<reference evidence="1 2" key="1">
    <citation type="submission" date="2020-12" db="EMBL/GenBank/DDBJ databases">
        <authorList>
            <person name="Kusuma A.B."/>
            <person name="Nouioui I."/>
            <person name="Goodfellow M."/>
        </authorList>
    </citation>
    <scope>NUCLEOTIDE SEQUENCE [LARGE SCALE GENOMIC DNA]</scope>
    <source>
        <strain evidence="1 2">DSM 41764</strain>
    </source>
</reference>
<dbReference type="SUPFAM" id="SSF55154">
    <property type="entry name" value="CYTH-like phosphatases"/>
    <property type="match status" value="1"/>
</dbReference>
<organism evidence="1 2">
    <name type="scientific">Streptomyces javensis</name>
    <dbReference type="NCBI Taxonomy" id="114698"/>
    <lineage>
        <taxon>Bacteria</taxon>
        <taxon>Bacillati</taxon>
        <taxon>Actinomycetota</taxon>
        <taxon>Actinomycetes</taxon>
        <taxon>Kitasatosporales</taxon>
        <taxon>Streptomycetaceae</taxon>
        <taxon>Streptomyces</taxon>
        <taxon>Streptomyces violaceusniger group</taxon>
    </lineage>
</organism>
<comment type="caution">
    <text evidence="1">The sequence shown here is derived from an EMBL/GenBank/DDBJ whole genome shotgun (WGS) entry which is preliminary data.</text>
</comment>
<accession>A0ABS0R2Q3</accession>
<dbReference type="EMBL" id="JAEEAQ010000005">
    <property type="protein sequence ID" value="MBI0311659.1"/>
    <property type="molecule type" value="Genomic_DNA"/>
</dbReference>